<sequence length="73" mass="8296">MVGKANGKHYKVLVSIFNEPPTPDYRSFSQQEFSDSSSSNNDSVSKWAELDSKNDLNDASTEIMAYQFNERKN</sequence>
<dbReference type="EMBL" id="AWUE01012715">
    <property type="protein sequence ID" value="OMP08455.1"/>
    <property type="molecule type" value="Genomic_DNA"/>
</dbReference>
<reference evidence="3" key="1">
    <citation type="submission" date="2013-09" db="EMBL/GenBank/DDBJ databases">
        <title>Corchorus olitorius genome sequencing.</title>
        <authorList>
            <person name="Alam M."/>
            <person name="Haque M.S."/>
            <person name="Islam M.S."/>
            <person name="Emdad E.M."/>
            <person name="Islam M.M."/>
            <person name="Ahmed B."/>
            <person name="Halim A."/>
            <person name="Hossen Q.M.M."/>
            <person name="Hossain M.Z."/>
            <person name="Ahmed R."/>
            <person name="Khan M.M."/>
            <person name="Islam R."/>
            <person name="Rashid M.M."/>
            <person name="Khan S.A."/>
            <person name="Rahman M.S."/>
            <person name="Alam M."/>
            <person name="Yahiya A.S."/>
            <person name="Khan M.S."/>
            <person name="Azam M.S."/>
            <person name="Haque T."/>
            <person name="Lashkar M.Z.H."/>
            <person name="Akhand A.I."/>
            <person name="Morshed G."/>
            <person name="Roy S."/>
            <person name="Uddin K.S."/>
            <person name="Rabeya T."/>
            <person name="Hossain A.S."/>
            <person name="Chowdhury A."/>
            <person name="Snigdha A.R."/>
            <person name="Mortoza M.S."/>
            <person name="Matin S.A."/>
            <person name="Hoque S.M.E."/>
            <person name="Islam M.K."/>
            <person name="Roy D.K."/>
            <person name="Haider R."/>
            <person name="Moosa M.M."/>
            <person name="Elias S.M."/>
            <person name="Hasan A.M."/>
            <person name="Jahan S."/>
            <person name="Shafiuddin M."/>
            <person name="Mahmood N."/>
            <person name="Shommy N.S."/>
        </authorList>
    </citation>
    <scope>NUCLEOTIDE SEQUENCE [LARGE SCALE GENOMIC DNA]</scope>
    <source>
        <strain evidence="3">cv. O-4</strain>
    </source>
</reference>
<feature type="compositionally biased region" description="Low complexity" evidence="1">
    <location>
        <begin position="27"/>
        <end position="45"/>
    </location>
</feature>
<evidence type="ECO:0000313" key="2">
    <source>
        <dbReference type="EMBL" id="OMP08455.1"/>
    </source>
</evidence>
<keyword evidence="3" id="KW-1185">Reference proteome</keyword>
<proteinExistence type="predicted"/>
<evidence type="ECO:0000256" key="1">
    <source>
        <dbReference type="SAM" id="MobiDB-lite"/>
    </source>
</evidence>
<comment type="caution">
    <text evidence="2">The sequence shown here is derived from an EMBL/GenBank/DDBJ whole genome shotgun (WGS) entry which is preliminary data.</text>
</comment>
<name>A0A1R3KMY2_9ROSI</name>
<protein>
    <submittedName>
        <fullName evidence="2">AP-4 complex subunit epsilon-like protein</fullName>
    </submittedName>
</protein>
<feature type="region of interest" description="Disordered" evidence="1">
    <location>
        <begin position="20"/>
        <end position="45"/>
    </location>
</feature>
<evidence type="ECO:0000313" key="3">
    <source>
        <dbReference type="Proteomes" id="UP000187203"/>
    </source>
</evidence>
<organism evidence="2 3">
    <name type="scientific">Corchorus olitorius</name>
    <dbReference type="NCBI Taxonomy" id="93759"/>
    <lineage>
        <taxon>Eukaryota</taxon>
        <taxon>Viridiplantae</taxon>
        <taxon>Streptophyta</taxon>
        <taxon>Embryophyta</taxon>
        <taxon>Tracheophyta</taxon>
        <taxon>Spermatophyta</taxon>
        <taxon>Magnoliopsida</taxon>
        <taxon>eudicotyledons</taxon>
        <taxon>Gunneridae</taxon>
        <taxon>Pentapetalae</taxon>
        <taxon>rosids</taxon>
        <taxon>malvids</taxon>
        <taxon>Malvales</taxon>
        <taxon>Malvaceae</taxon>
        <taxon>Grewioideae</taxon>
        <taxon>Apeibeae</taxon>
        <taxon>Corchorus</taxon>
    </lineage>
</organism>
<gene>
    <name evidence="2" type="ORF">COLO4_06457</name>
</gene>
<dbReference type="Proteomes" id="UP000187203">
    <property type="component" value="Unassembled WGS sequence"/>
</dbReference>
<dbReference type="AlphaFoldDB" id="A0A1R3KMY2"/>
<accession>A0A1R3KMY2</accession>